<protein>
    <submittedName>
        <fullName evidence="2">Dienelactone hydrolase family protein</fullName>
        <ecNumber evidence="2">3.1.-.-</ecNumber>
    </submittedName>
</protein>
<accession>A0ABU9ATL5</accession>
<dbReference type="PANTHER" id="PTHR22946:SF0">
    <property type="entry name" value="DIENELACTONE HYDROLASE DOMAIN-CONTAINING PROTEIN"/>
    <property type="match status" value="1"/>
</dbReference>
<dbReference type="Gene3D" id="3.40.50.1820">
    <property type="entry name" value="alpha/beta hydrolase"/>
    <property type="match status" value="1"/>
</dbReference>
<dbReference type="EMBL" id="JBBUKT010000003">
    <property type="protein sequence ID" value="MEK7950720.1"/>
    <property type="molecule type" value="Genomic_DNA"/>
</dbReference>
<dbReference type="PANTHER" id="PTHR22946">
    <property type="entry name" value="DIENELACTONE HYDROLASE DOMAIN-CONTAINING PROTEIN-RELATED"/>
    <property type="match status" value="1"/>
</dbReference>
<evidence type="ECO:0000259" key="1">
    <source>
        <dbReference type="Pfam" id="PF01738"/>
    </source>
</evidence>
<dbReference type="Proteomes" id="UP001371305">
    <property type="component" value="Unassembled WGS sequence"/>
</dbReference>
<dbReference type="Pfam" id="PF01738">
    <property type="entry name" value="DLH"/>
    <property type="match status" value="1"/>
</dbReference>
<dbReference type="InterPro" id="IPR050261">
    <property type="entry name" value="FrsA_esterase"/>
</dbReference>
<evidence type="ECO:0000313" key="3">
    <source>
        <dbReference type="Proteomes" id="UP001371305"/>
    </source>
</evidence>
<sequence length="249" mass="26553">MTAASASAALVEKTVEYQQDGVTLEGFHVFDDAVTGKRPSVLVIHQWTGLTDYEKERSRQLAQLGYNVFAADIYGKGVRPVPPAAGQEAGKYKGNRELYRARLKAGLDELKKDEHTDTTKIAAIGYCFGGTGVLELARAGADIAGVVSFHGGLDAADGMAATKGNVTAKILVCHGAVDPNVPTEQVLAFGKEMTEAGADWQFVAYGGAVHAFTQKMAGNDPSKGVAYNEKADKRSWEAMKAFFAEIFGK</sequence>
<name>A0ABU9ATL5_9BACT</name>
<evidence type="ECO:0000313" key="2">
    <source>
        <dbReference type="EMBL" id="MEK7950720.1"/>
    </source>
</evidence>
<dbReference type="EC" id="3.1.-.-" evidence="2"/>
<proteinExistence type="predicted"/>
<dbReference type="InterPro" id="IPR029058">
    <property type="entry name" value="AB_hydrolase_fold"/>
</dbReference>
<feature type="domain" description="Dienelactone hydrolase" evidence="1">
    <location>
        <begin position="26"/>
        <end position="246"/>
    </location>
</feature>
<keyword evidence="3" id="KW-1185">Reference proteome</keyword>
<dbReference type="SUPFAM" id="SSF53474">
    <property type="entry name" value="alpha/beta-Hydrolases"/>
    <property type="match status" value="1"/>
</dbReference>
<comment type="caution">
    <text evidence="2">The sequence shown here is derived from an EMBL/GenBank/DDBJ whole genome shotgun (WGS) entry which is preliminary data.</text>
</comment>
<dbReference type="GO" id="GO:0016787">
    <property type="term" value="F:hydrolase activity"/>
    <property type="evidence" value="ECO:0007669"/>
    <property type="project" value="UniProtKB-KW"/>
</dbReference>
<organism evidence="2 3">
    <name type="scientific">Luteolibacter soli</name>
    <dbReference type="NCBI Taxonomy" id="3135280"/>
    <lineage>
        <taxon>Bacteria</taxon>
        <taxon>Pseudomonadati</taxon>
        <taxon>Verrucomicrobiota</taxon>
        <taxon>Verrucomicrobiia</taxon>
        <taxon>Verrucomicrobiales</taxon>
        <taxon>Verrucomicrobiaceae</taxon>
        <taxon>Luteolibacter</taxon>
    </lineage>
</organism>
<keyword evidence="2" id="KW-0378">Hydrolase</keyword>
<dbReference type="InterPro" id="IPR002925">
    <property type="entry name" value="Dienelactn_hydro"/>
</dbReference>
<reference evidence="2 3" key="1">
    <citation type="submission" date="2024-04" db="EMBL/GenBank/DDBJ databases">
        <title>Luteolibacter sp. isolated from soil.</title>
        <authorList>
            <person name="An J."/>
        </authorList>
    </citation>
    <scope>NUCLEOTIDE SEQUENCE [LARGE SCALE GENOMIC DNA]</scope>
    <source>
        <strain evidence="2 3">Y139</strain>
    </source>
</reference>
<gene>
    <name evidence="2" type="ORF">WKV53_09450</name>
</gene>